<organism evidence="2 3">
    <name type="scientific">Sphaerisporangium dianthi</name>
    <dbReference type="NCBI Taxonomy" id="1436120"/>
    <lineage>
        <taxon>Bacteria</taxon>
        <taxon>Bacillati</taxon>
        <taxon>Actinomycetota</taxon>
        <taxon>Actinomycetes</taxon>
        <taxon>Streptosporangiales</taxon>
        <taxon>Streptosporangiaceae</taxon>
        <taxon>Sphaerisporangium</taxon>
    </lineage>
</organism>
<dbReference type="Pfam" id="PF22564">
    <property type="entry name" value="HAAS"/>
    <property type="match status" value="1"/>
</dbReference>
<sequence length="240" mass="25678">MASASVIDDYVTTLDRTLRGPARVRRDLVTEARDSLADATEAHLAEGVGRDEAERMAVAEFGPVGEIAPGYQEELAAQQGRRTAAVLFLTVPLMTLIWSGIWIVYPEPAATLIAGKPAWFTPLARFLDFFQFGMGVLGAFALFAFGRGRGRLKRPGVLTRALGILVWIQVPVVFFIGLALAAGAGRSFSGFTDYTPGTVASVLSYLMCGTLLWSAARCLIASRPTQPAPASPAYRPGALN</sequence>
<feature type="transmembrane region" description="Helical" evidence="1">
    <location>
        <begin position="202"/>
        <end position="220"/>
    </location>
</feature>
<dbReference type="EMBL" id="JBHSFP010000003">
    <property type="protein sequence ID" value="MFC4530584.1"/>
    <property type="molecule type" value="Genomic_DNA"/>
</dbReference>
<keyword evidence="1" id="KW-0812">Transmembrane</keyword>
<reference evidence="3" key="1">
    <citation type="journal article" date="2019" name="Int. J. Syst. Evol. Microbiol.">
        <title>The Global Catalogue of Microorganisms (GCM) 10K type strain sequencing project: providing services to taxonomists for standard genome sequencing and annotation.</title>
        <authorList>
            <consortium name="The Broad Institute Genomics Platform"/>
            <consortium name="The Broad Institute Genome Sequencing Center for Infectious Disease"/>
            <person name="Wu L."/>
            <person name="Ma J."/>
        </authorList>
    </citation>
    <scope>NUCLEOTIDE SEQUENCE [LARGE SCALE GENOMIC DNA]</scope>
    <source>
        <strain evidence="3">CGMCC 4.7132</strain>
    </source>
</reference>
<proteinExistence type="predicted"/>
<dbReference type="RefSeq" id="WP_380838494.1">
    <property type="nucleotide sequence ID" value="NZ_JBHSFP010000003.1"/>
</dbReference>
<dbReference type="InterPro" id="IPR047928">
    <property type="entry name" value="Perm_prefix_1"/>
</dbReference>
<evidence type="ECO:0000313" key="2">
    <source>
        <dbReference type="EMBL" id="MFC4530584.1"/>
    </source>
</evidence>
<keyword evidence="3" id="KW-1185">Reference proteome</keyword>
<evidence type="ECO:0000256" key="1">
    <source>
        <dbReference type="SAM" id="Phobius"/>
    </source>
</evidence>
<feature type="transmembrane region" description="Helical" evidence="1">
    <location>
        <begin position="84"/>
        <end position="105"/>
    </location>
</feature>
<feature type="transmembrane region" description="Helical" evidence="1">
    <location>
        <begin position="157"/>
        <end position="182"/>
    </location>
</feature>
<name>A0ABV9CDH2_9ACTN</name>
<keyword evidence="1" id="KW-1133">Transmembrane helix</keyword>
<keyword evidence="1" id="KW-0472">Membrane</keyword>
<comment type="caution">
    <text evidence="2">The sequence shown here is derived from an EMBL/GenBank/DDBJ whole genome shotgun (WGS) entry which is preliminary data.</text>
</comment>
<dbReference type="Proteomes" id="UP001596004">
    <property type="component" value="Unassembled WGS sequence"/>
</dbReference>
<dbReference type="NCBIfam" id="NF038403">
    <property type="entry name" value="perm_prefix_1"/>
    <property type="match status" value="1"/>
</dbReference>
<evidence type="ECO:0000313" key="3">
    <source>
        <dbReference type="Proteomes" id="UP001596004"/>
    </source>
</evidence>
<protein>
    <submittedName>
        <fullName evidence="2">Permease prefix domain 1-containing protein</fullName>
    </submittedName>
</protein>
<gene>
    <name evidence="2" type="ORF">ACFO60_07395</name>
</gene>
<accession>A0ABV9CDH2</accession>
<feature type="transmembrane region" description="Helical" evidence="1">
    <location>
        <begin position="125"/>
        <end position="145"/>
    </location>
</feature>